<keyword evidence="14" id="KW-1185">Reference proteome</keyword>
<dbReference type="PANTHER" id="PTHR23058:SF0">
    <property type="entry name" value="PEROXISOMAL MEMBRANE PROTEIN PEX14"/>
    <property type="match status" value="1"/>
</dbReference>
<accession>A0AA43U0N1</accession>
<dbReference type="Gene3D" id="1.10.10.10">
    <property type="entry name" value="Winged helix-like DNA-binding domain superfamily/Winged helix DNA-binding domain"/>
    <property type="match status" value="1"/>
</dbReference>
<dbReference type="GO" id="GO:0005778">
    <property type="term" value="C:peroxisomal membrane"/>
    <property type="evidence" value="ECO:0007669"/>
    <property type="project" value="UniProtKB-SubCell"/>
</dbReference>
<gene>
    <name evidence="13" type="primary">PEX14</name>
    <name evidence="13" type="ORF">OHK93_004804</name>
</gene>
<feature type="compositionally biased region" description="Polar residues" evidence="11">
    <location>
        <begin position="300"/>
        <end position="315"/>
    </location>
</feature>
<evidence type="ECO:0000256" key="11">
    <source>
        <dbReference type="SAM" id="MobiDB-lite"/>
    </source>
</evidence>
<keyword evidence="3 10" id="KW-0653">Protein transport</keyword>
<comment type="similarity">
    <text evidence="1 10">Belongs to the peroxin-14 family.</text>
</comment>
<protein>
    <recommendedName>
        <fullName evidence="7 10">Peroxisomal membrane protein PEX14</fullName>
    </recommendedName>
    <alternativeName>
        <fullName evidence="8 10">Peroxin-14</fullName>
    </alternativeName>
</protein>
<keyword evidence="6 10" id="KW-0576">Peroxisome</keyword>
<reference evidence="13" key="1">
    <citation type="journal article" date="2023" name="Genome Biol. Evol.">
        <title>First Whole Genome Sequence and Flow Cytometry Genome Size Data for the Lichen-Forming Fungus Ramalina farinacea (Ascomycota).</title>
        <authorList>
            <person name="Llewellyn T."/>
            <person name="Mian S."/>
            <person name="Hill R."/>
            <person name="Leitch I.J."/>
            <person name="Gaya E."/>
        </authorList>
    </citation>
    <scope>NUCLEOTIDE SEQUENCE</scope>
    <source>
        <strain evidence="13">LIQ254RAFAR</strain>
    </source>
</reference>
<evidence type="ECO:0000256" key="8">
    <source>
        <dbReference type="ARBA" id="ARBA00029691"/>
    </source>
</evidence>
<evidence type="ECO:0000256" key="9">
    <source>
        <dbReference type="ARBA" id="ARBA00046271"/>
    </source>
</evidence>
<evidence type="ECO:0000256" key="7">
    <source>
        <dbReference type="ARBA" id="ARBA00029502"/>
    </source>
</evidence>
<comment type="caution">
    <text evidence="13">The sequence shown here is derived from an EMBL/GenBank/DDBJ whole genome shotgun (WGS) entry which is preliminary data.</text>
</comment>
<comment type="function">
    <text evidence="10">Component of the PEX13-PEX14 docking complex, a translocon channel that specifically mediates the import of peroxisomal cargo proteins bound to PEX5 receptor. The PEX13-PEX14 docking complex forms a large import pore which can be opened to a diameter of about 9 nm. Mechanistically, PEX5 receptor along with cargo proteins associates with the PEX14 subunit of the PEX13-PEX14 docking complex in the cytosol, leading to the insertion of the receptor into the organelle membrane with the concomitant translocation of the cargo into the peroxisome matrix.</text>
</comment>
<keyword evidence="2 10" id="KW-0813">Transport</keyword>
<name>A0AA43U0N1_9LECA</name>
<dbReference type="Proteomes" id="UP001161017">
    <property type="component" value="Unassembled WGS sequence"/>
</dbReference>
<keyword evidence="4" id="KW-0811">Translocation</keyword>
<evidence type="ECO:0000256" key="2">
    <source>
        <dbReference type="ARBA" id="ARBA00022448"/>
    </source>
</evidence>
<feature type="region of interest" description="Disordered" evidence="11">
    <location>
        <begin position="214"/>
        <end position="315"/>
    </location>
</feature>
<dbReference type="PANTHER" id="PTHR23058">
    <property type="entry name" value="PEROXISOMAL MEMBRANE PROTEIN PEX14"/>
    <property type="match status" value="1"/>
</dbReference>
<organism evidence="13 14">
    <name type="scientific">Ramalina farinacea</name>
    <dbReference type="NCBI Taxonomy" id="258253"/>
    <lineage>
        <taxon>Eukaryota</taxon>
        <taxon>Fungi</taxon>
        <taxon>Dikarya</taxon>
        <taxon>Ascomycota</taxon>
        <taxon>Pezizomycotina</taxon>
        <taxon>Lecanoromycetes</taxon>
        <taxon>OSLEUM clade</taxon>
        <taxon>Lecanoromycetidae</taxon>
        <taxon>Lecanorales</taxon>
        <taxon>Lecanorineae</taxon>
        <taxon>Ramalinaceae</taxon>
        <taxon>Ramalina</taxon>
    </lineage>
</organism>
<dbReference type="GO" id="GO:1990429">
    <property type="term" value="C:peroxisomal importomer complex"/>
    <property type="evidence" value="ECO:0007669"/>
    <property type="project" value="TreeGrafter"/>
</dbReference>
<dbReference type="GO" id="GO:0016560">
    <property type="term" value="P:protein import into peroxisome matrix, docking"/>
    <property type="evidence" value="ECO:0007669"/>
    <property type="project" value="UniProtKB-UniRule"/>
</dbReference>
<evidence type="ECO:0000259" key="12">
    <source>
        <dbReference type="Pfam" id="PF04695"/>
    </source>
</evidence>
<evidence type="ECO:0000256" key="5">
    <source>
        <dbReference type="ARBA" id="ARBA00023136"/>
    </source>
</evidence>
<dbReference type="Pfam" id="PF04695">
    <property type="entry name" value="Pex14_N"/>
    <property type="match status" value="1"/>
</dbReference>
<dbReference type="GO" id="GO:0005102">
    <property type="term" value="F:signaling receptor binding"/>
    <property type="evidence" value="ECO:0007669"/>
    <property type="project" value="TreeGrafter"/>
</dbReference>
<proteinExistence type="inferred from homology"/>
<keyword evidence="5 10" id="KW-0472">Membrane</keyword>
<evidence type="ECO:0000313" key="13">
    <source>
        <dbReference type="EMBL" id="MDI1493020.1"/>
    </source>
</evidence>
<evidence type="ECO:0000313" key="14">
    <source>
        <dbReference type="Proteomes" id="UP001161017"/>
    </source>
</evidence>
<dbReference type="InterPro" id="IPR025655">
    <property type="entry name" value="PEX14"/>
</dbReference>
<comment type="subcellular location">
    <subcellularLocation>
        <location evidence="9 10">Peroxisome membrane</location>
    </subcellularLocation>
</comment>
<dbReference type="InterPro" id="IPR006785">
    <property type="entry name" value="Pex14_N"/>
</dbReference>
<sequence length="315" mass="33788">MVREDLIAGAVNFLQDPSVASASLEKQIEFLKSKNLTQEEIDISLARSRDPSQATSSPSRYPYQPPRRDWRDWFIMATVTSGVGYGLYTAAQRYIIPLIAPPTPPQLEQDKAAIDESFNKAFSLIDQLASDTAAIKAAENERTEKLDTALKDVNTVVEDLKAASNRREAESRIVADQVAGLKELVPKSLEAWKANGDARLDDLAQEMQSLKRLLENRVGRPNGTGGESTSTGSGGYLPPSMRSLKQKEEGSSDPSVNKASSSTAEGSSGTSGIEKRDASSPRRGNAGADRKAAIPAWQMAASSKGNESSATEAGA</sequence>
<evidence type="ECO:0000256" key="3">
    <source>
        <dbReference type="ARBA" id="ARBA00022927"/>
    </source>
</evidence>
<dbReference type="AlphaFoldDB" id="A0AA43U0N1"/>
<evidence type="ECO:0000256" key="4">
    <source>
        <dbReference type="ARBA" id="ARBA00023010"/>
    </source>
</evidence>
<evidence type="ECO:0000256" key="1">
    <source>
        <dbReference type="ARBA" id="ARBA00005443"/>
    </source>
</evidence>
<evidence type="ECO:0000256" key="6">
    <source>
        <dbReference type="ARBA" id="ARBA00023140"/>
    </source>
</evidence>
<dbReference type="InterPro" id="IPR036388">
    <property type="entry name" value="WH-like_DNA-bd_sf"/>
</dbReference>
<dbReference type="EMBL" id="JAPUFD010000022">
    <property type="protein sequence ID" value="MDI1493020.1"/>
    <property type="molecule type" value="Genomic_DNA"/>
</dbReference>
<feature type="compositionally biased region" description="Low complexity" evidence="11">
    <location>
        <begin position="259"/>
        <end position="272"/>
    </location>
</feature>
<feature type="domain" description="Peroxisome membrane anchor protein Pex14p N-terminal" evidence="12">
    <location>
        <begin position="3"/>
        <end position="47"/>
    </location>
</feature>
<evidence type="ECO:0000256" key="10">
    <source>
        <dbReference type="RuleBase" id="RU367032"/>
    </source>
</evidence>